<keyword evidence="2" id="KW-1185">Reference proteome</keyword>
<comment type="caution">
    <text evidence="1">The sequence shown here is derived from an EMBL/GenBank/DDBJ whole genome shotgun (WGS) entry which is preliminary data.</text>
</comment>
<proteinExistence type="predicted"/>
<accession>A0ACB8F1B5</accession>
<dbReference type="Proteomes" id="UP000827872">
    <property type="component" value="Linkage Group LG05"/>
</dbReference>
<evidence type="ECO:0000313" key="2">
    <source>
        <dbReference type="Proteomes" id="UP000827872"/>
    </source>
</evidence>
<protein>
    <submittedName>
        <fullName evidence="1">Uncharacterized protein</fullName>
    </submittedName>
</protein>
<organism evidence="1 2">
    <name type="scientific">Sphaerodactylus townsendi</name>
    <dbReference type="NCBI Taxonomy" id="933632"/>
    <lineage>
        <taxon>Eukaryota</taxon>
        <taxon>Metazoa</taxon>
        <taxon>Chordata</taxon>
        <taxon>Craniata</taxon>
        <taxon>Vertebrata</taxon>
        <taxon>Euteleostomi</taxon>
        <taxon>Lepidosauria</taxon>
        <taxon>Squamata</taxon>
        <taxon>Bifurcata</taxon>
        <taxon>Gekkota</taxon>
        <taxon>Sphaerodactylidae</taxon>
        <taxon>Sphaerodactylus</taxon>
    </lineage>
</organism>
<gene>
    <name evidence="1" type="ORF">K3G42_005652</name>
</gene>
<evidence type="ECO:0000313" key="1">
    <source>
        <dbReference type="EMBL" id="KAH7999140.1"/>
    </source>
</evidence>
<reference evidence="1" key="1">
    <citation type="submission" date="2021-08" db="EMBL/GenBank/DDBJ databases">
        <title>The first chromosome-level gecko genome reveals the dynamic sex chromosomes of Neotropical dwarf geckos (Sphaerodactylidae: Sphaerodactylus).</title>
        <authorList>
            <person name="Pinto B.J."/>
            <person name="Keating S.E."/>
            <person name="Gamble T."/>
        </authorList>
    </citation>
    <scope>NUCLEOTIDE SEQUENCE</scope>
    <source>
        <strain evidence="1">TG3544</strain>
    </source>
</reference>
<dbReference type="EMBL" id="CM037618">
    <property type="protein sequence ID" value="KAH7999140.1"/>
    <property type="molecule type" value="Genomic_DNA"/>
</dbReference>
<sequence length="329" mass="36480">MSGNKDSDPLLKSTETFVRKWFEGFHQQGLFGTLFQLLHKMAPWVFSVIPIETIGSQDIPSTDRRVRYAKKQLRMVARFLFAFVPSRFQQVLGYFLGDIMEGNISQEVGKLPVNPSPQGSKKKQPDLGQEVKPDLGQEVKPDLGQEAEQSWVKAIQGALPDEDDPEDSTYEPTVSESETDEYESQNDIETDLEIDEKNGLVTLKEQPTQQVAQNGAAEAREPEGRESRSSGDGSEHPDNTAASSSGQDETLTGQAAGMATPNQEVMGNRPAPEGPALVLSSDSQEQWEFFRTLLAHCYAGGLNCDVAAGKWLIMHLPYYLKAPRLYQQN</sequence>
<name>A0ACB8F1B5_9SAUR</name>